<feature type="compositionally biased region" description="Polar residues" evidence="1">
    <location>
        <begin position="318"/>
        <end position="330"/>
    </location>
</feature>
<dbReference type="EMBL" id="KB445560">
    <property type="protein sequence ID" value="EMC93546.1"/>
    <property type="molecule type" value="Genomic_DNA"/>
</dbReference>
<feature type="compositionally biased region" description="Basic residues" evidence="1">
    <location>
        <begin position="437"/>
        <end position="449"/>
    </location>
</feature>
<protein>
    <submittedName>
        <fullName evidence="2">Uncharacterized protein</fullName>
    </submittedName>
</protein>
<dbReference type="Proteomes" id="UP000011761">
    <property type="component" value="Unassembled WGS sequence"/>
</dbReference>
<feature type="compositionally biased region" description="Low complexity" evidence="1">
    <location>
        <begin position="32"/>
        <end position="59"/>
    </location>
</feature>
<feature type="region of interest" description="Disordered" evidence="1">
    <location>
        <begin position="367"/>
        <end position="405"/>
    </location>
</feature>
<reference evidence="2 3" key="1">
    <citation type="journal article" date="2012" name="PLoS Pathog.">
        <title>Diverse lifestyles and strategies of plant pathogenesis encoded in the genomes of eighteen Dothideomycetes fungi.</title>
        <authorList>
            <person name="Ohm R.A."/>
            <person name="Feau N."/>
            <person name="Henrissat B."/>
            <person name="Schoch C.L."/>
            <person name="Horwitz B.A."/>
            <person name="Barry K.W."/>
            <person name="Condon B.J."/>
            <person name="Copeland A.C."/>
            <person name="Dhillon B."/>
            <person name="Glaser F."/>
            <person name="Hesse C.N."/>
            <person name="Kosti I."/>
            <person name="LaButti K."/>
            <person name="Lindquist E.A."/>
            <person name="Lucas S."/>
            <person name="Salamov A.A."/>
            <person name="Bradshaw R.E."/>
            <person name="Ciuffetti L."/>
            <person name="Hamelin R.C."/>
            <person name="Kema G.H.J."/>
            <person name="Lawrence C."/>
            <person name="Scott J.A."/>
            <person name="Spatafora J.W."/>
            <person name="Turgeon B.G."/>
            <person name="de Wit P.J.G.M."/>
            <person name="Zhong S."/>
            <person name="Goodwin S.B."/>
            <person name="Grigoriev I.V."/>
        </authorList>
    </citation>
    <scope>NUCLEOTIDE SEQUENCE [LARGE SCALE GENOMIC DNA]</scope>
    <source>
        <strain evidence="2 3">UAMH 10762</strain>
    </source>
</reference>
<evidence type="ECO:0000313" key="2">
    <source>
        <dbReference type="EMBL" id="EMC93546.1"/>
    </source>
</evidence>
<dbReference type="RefSeq" id="XP_007679645.1">
    <property type="nucleotide sequence ID" value="XM_007681455.1"/>
</dbReference>
<dbReference type="OrthoDB" id="5380370at2759"/>
<evidence type="ECO:0000313" key="3">
    <source>
        <dbReference type="Proteomes" id="UP000011761"/>
    </source>
</evidence>
<feature type="region of interest" description="Disordered" evidence="1">
    <location>
        <begin position="213"/>
        <end position="330"/>
    </location>
</feature>
<keyword evidence="3" id="KW-1185">Reference proteome</keyword>
<dbReference type="GeneID" id="19110190"/>
<organism evidence="2 3">
    <name type="scientific">Baudoinia panamericana (strain UAMH 10762)</name>
    <name type="common">Angels' share fungus</name>
    <name type="synonym">Baudoinia compniacensis (strain UAMH 10762)</name>
    <dbReference type="NCBI Taxonomy" id="717646"/>
    <lineage>
        <taxon>Eukaryota</taxon>
        <taxon>Fungi</taxon>
        <taxon>Dikarya</taxon>
        <taxon>Ascomycota</taxon>
        <taxon>Pezizomycotina</taxon>
        <taxon>Dothideomycetes</taxon>
        <taxon>Dothideomycetidae</taxon>
        <taxon>Mycosphaerellales</taxon>
        <taxon>Teratosphaeriaceae</taxon>
        <taxon>Baudoinia</taxon>
    </lineage>
</organism>
<feature type="compositionally biased region" description="Acidic residues" evidence="1">
    <location>
        <begin position="304"/>
        <end position="317"/>
    </location>
</feature>
<dbReference type="eggNOG" id="ENOG502SPPE">
    <property type="taxonomic scope" value="Eukaryota"/>
</dbReference>
<feature type="region of interest" description="Disordered" evidence="1">
    <location>
        <begin position="25"/>
        <end position="59"/>
    </location>
</feature>
<feature type="compositionally biased region" description="Basic and acidic residues" evidence="1">
    <location>
        <begin position="391"/>
        <end position="401"/>
    </location>
</feature>
<sequence>MQFTSKRPAAEPQYEARVSIDLLADPDFPLHQQRTPTRSSSRIIRPRSQQSMRRSLSVSRPDMITPDEFARLPVSVQKKYFSEQERLRIAQEGAAQMRRKHSRKPRWLSIGTSVDLKRPQSAHELRKFSSSSDRCGTPDLFHQHIITFEQALWFLDLSDRARRQQFSKAEAALLNAESEAILQANNAGATHPALQHRQAVKFEDTINVAGAAEETRPSAGEAPDKGSGALQAPADNLLSPALHRAATAARARRRSPSPRPPEEAYVAARKPPRRALALTPIKLPPPTLMPLPSQSPVSPKTIDFPDDSVDDDADTIDSESPSTPASSTDMAVRTVIQSASFDSGIGLPLQLNVPDKDDSRLECQASKLERAPGSRAAGRPGFLTPSGSLHDLPRPETRDCGIDDTDPLALAPLRVIDDPTGAQGAFALRTQQEPKSRRTLWKGMSLRRR</sequence>
<proteinExistence type="predicted"/>
<gene>
    <name evidence="2" type="ORF">BAUCODRAFT_245238</name>
</gene>
<feature type="region of interest" description="Disordered" evidence="1">
    <location>
        <begin position="424"/>
        <end position="449"/>
    </location>
</feature>
<accession>M2MAR5</accession>
<dbReference type="AlphaFoldDB" id="M2MAR5"/>
<name>M2MAR5_BAUPA</name>
<evidence type="ECO:0000256" key="1">
    <source>
        <dbReference type="SAM" id="MobiDB-lite"/>
    </source>
</evidence>
<feature type="compositionally biased region" description="Low complexity" evidence="1">
    <location>
        <begin position="239"/>
        <end position="249"/>
    </location>
</feature>
<dbReference type="KEGG" id="bcom:BAUCODRAFT_245238"/>
<dbReference type="HOGENOM" id="CLU_609679_0_0_1"/>